<keyword evidence="4" id="KW-0732">Signal</keyword>
<evidence type="ECO:0000313" key="7">
    <source>
        <dbReference type="Proteomes" id="UP000073492"/>
    </source>
</evidence>
<dbReference type="FunFam" id="3.30.70.330:FF:000029">
    <property type="entry name" value="U2 small nuclear ribonucleoprotein B"/>
    <property type="match status" value="1"/>
</dbReference>
<dbReference type="AlphaFoldDB" id="A0A139I2Q7"/>
<name>A0A139I2Q7_9PEZI</name>
<dbReference type="PROSITE" id="PS50102">
    <property type="entry name" value="RRM"/>
    <property type="match status" value="2"/>
</dbReference>
<dbReference type="CDD" id="cd12247">
    <property type="entry name" value="RRM2_U1A_like"/>
    <property type="match status" value="1"/>
</dbReference>
<dbReference type="EMBL" id="LFZO01000386">
    <property type="protein sequence ID" value="KXT08993.1"/>
    <property type="molecule type" value="Genomic_DNA"/>
</dbReference>
<feature type="chain" id="PRO_5007297104" description="RRM domain-containing protein" evidence="4">
    <location>
        <begin position="19"/>
        <end position="313"/>
    </location>
</feature>
<dbReference type="CDD" id="cd12246">
    <property type="entry name" value="RRM1_U1A_like"/>
    <property type="match status" value="1"/>
</dbReference>
<dbReference type="InterPro" id="IPR035979">
    <property type="entry name" value="RBD_domain_sf"/>
</dbReference>
<evidence type="ECO:0000256" key="3">
    <source>
        <dbReference type="SAM" id="MobiDB-lite"/>
    </source>
</evidence>
<gene>
    <name evidence="6" type="ORF">AC579_70</name>
</gene>
<accession>A0A139I2Q7</accession>
<comment type="caution">
    <text evidence="6">The sequence shown here is derived from an EMBL/GenBank/DDBJ whole genome shotgun (WGS) entry which is preliminary data.</text>
</comment>
<protein>
    <recommendedName>
        <fullName evidence="5">RRM domain-containing protein</fullName>
    </recommendedName>
</protein>
<dbReference type="SMART" id="SM00360">
    <property type="entry name" value="RRM"/>
    <property type="match status" value="2"/>
</dbReference>
<dbReference type="Proteomes" id="UP000073492">
    <property type="component" value="Unassembled WGS sequence"/>
</dbReference>
<evidence type="ECO:0000256" key="4">
    <source>
        <dbReference type="SAM" id="SignalP"/>
    </source>
</evidence>
<evidence type="ECO:0000313" key="6">
    <source>
        <dbReference type="EMBL" id="KXT08993.1"/>
    </source>
</evidence>
<feature type="domain" description="RRM" evidence="5">
    <location>
        <begin position="240"/>
        <end position="313"/>
    </location>
</feature>
<sequence>MIKIRSEVLVIVAMRVLAFGCCRSELHLSPRCLSIATTHKFCNSSNRAIRAHSTSTISTKMAEDSNPPNATFVHCTPYEPRQDWDDILTSVRGIDEKIKIPTLIQEIHDTFGEFGTIIDVVAKKNLKARGQAFVVFESPEEAEIAMEALQGFELLGKPVTIAFAKTRSDATIKKDDGDEELAKWKQVRLAEKERKKAAEAAAEAAKPTKRPADSANLAERPAKSTKPSNQMADEYLPPNKTLILRDFPDEYGKDELSALFARFPGFKEVRVVPGRKGLAFAEYDDEVGGTAAKEAMHGQELGEKTIRVTYQRQ</sequence>
<dbReference type="InterPro" id="IPR012677">
    <property type="entry name" value="Nucleotide-bd_a/b_plait_sf"/>
</dbReference>
<evidence type="ECO:0000256" key="1">
    <source>
        <dbReference type="ARBA" id="ARBA00022884"/>
    </source>
</evidence>
<keyword evidence="1 2" id="KW-0694">RNA-binding</keyword>
<dbReference type="Gene3D" id="3.30.70.330">
    <property type="match status" value="2"/>
</dbReference>
<feature type="signal peptide" evidence="4">
    <location>
        <begin position="1"/>
        <end position="18"/>
    </location>
</feature>
<reference evidence="6 7" key="1">
    <citation type="submission" date="2015-07" db="EMBL/GenBank/DDBJ databases">
        <title>Comparative genomics of the Sigatoka disease complex on banana suggests a link between parallel evolutionary changes in Pseudocercospora fijiensis and Pseudocercospora eumusae and increased virulence on the banana host.</title>
        <authorList>
            <person name="Chang T.-C."/>
            <person name="Salvucci A."/>
            <person name="Crous P.W."/>
            <person name="Stergiopoulos I."/>
        </authorList>
    </citation>
    <scope>NUCLEOTIDE SEQUENCE [LARGE SCALE GENOMIC DNA]</scope>
    <source>
        <strain evidence="6 7">CBS 116634</strain>
    </source>
</reference>
<dbReference type="InterPro" id="IPR000504">
    <property type="entry name" value="RRM_dom"/>
</dbReference>
<dbReference type="GO" id="GO:0003723">
    <property type="term" value="F:RNA binding"/>
    <property type="evidence" value="ECO:0007669"/>
    <property type="project" value="UniProtKB-UniRule"/>
</dbReference>
<dbReference type="Pfam" id="PF00076">
    <property type="entry name" value="RRM_1"/>
    <property type="match status" value="2"/>
</dbReference>
<dbReference type="SUPFAM" id="SSF54928">
    <property type="entry name" value="RNA-binding domain, RBD"/>
    <property type="match status" value="1"/>
</dbReference>
<organism evidence="6 7">
    <name type="scientific">Pseudocercospora musae</name>
    <dbReference type="NCBI Taxonomy" id="113226"/>
    <lineage>
        <taxon>Eukaryota</taxon>
        <taxon>Fungi</taxon>
        <taxon>Dikarya</taxon>
        <taxon>Ascomycota</taxon>
        <taxon>Pezizomycotina</taxon>
        <taxon>Dothideomycetes</taxon>
        <taxon>Dothideomycetidae</taxon>
        <taxon>Mycosphaerellales</taxon>
        <taxon>Mycosphaerellaceae</taxon>
        <taxon>Pseudocercospora</taxon>
    </lineage>
</organism>
<proteinExistence type="predicted"/>
<feature type="domain" description="RRM" evidence="5">
    <location>
        <begin position="91"/>
        <end position="166"/>
    </location>
</feature>
<evidence type="ECO:0000259" key="5">
    <source>
        <dbReference type="PROSITE" id="PS50102"/>
    </source>
</evidence>
<evidence type="ECO:0000256" key="2">
    <source>
        <dbReference type="PROSITE-ProRule" id="PRU00176"/>
    </source>
</evidence>
<dbReference type="PANTHER" id="PTHR10501">
    <property type="entry name" value="U1 SMALL NUCLEAR RIBONUCLEOPROTEIN A/U2 SMALL NUCLEAR RIBONUCLEOPROTEIN B"/>
    <property type="match status" value="1"/>
</dbReference>
<dbReference type="OrthoDB" id="266020at2759"/>
<keyword evidence="7" id="KW-1185">Reference proteome</keyword>
<feature type="region of interest" description="Disordered" evidence="3">
    <location>
        <begin position="196"/>
        <end position="234"/>
    </location>
</feature>